<feature type="region of interest" description="Disordered" evidence="1">
    <location>
        <begin position="1"/>
        <end position="96"/>
    </location>
</feature>
<feature type="compositionally biased region" description="Polar residues" evidence="1">
    <location>
        <begin position="42"/>
        <end position="51"/>
    </location>
</feature>
<accession>A0A1W4WIL8</accession>
<reference evidence="3" key="1">
    <citation type="submission" date="2025-08" db="UniProtKB">
        <authorList>
            <consortium name="RefSeq"/>
        </authorList>
    </citation>
    <scope>IDENTIFICATION</scope>
    <source>
        <tissue evidence="3">Entire body</tissue>
    </source>
</reference>
<evidence type="ECO:0000313" key="3">
    <source>
        <dbReference type="RefSeq" id="XP_018320302.1"/>
    </source>
</evidence>
<dbReference type="AlphaFoldDB" id="A0A1W4WIL8"/>
<dbReference type="Proteomes" id="UP000192223">
    <property type="component" value="Unplaced"/>
</dbReference>
<gene>
    <name evidence="3" type="primary">LOC108733587</name>
</gene>
<evidence type="ECO:0000256" key="1">
    <source>
        <dbReference type="SAM" id="MobiDB-lite"/>
    </source>
</evidence>
<feature type="compositionally biased region" description="Basic and acidic residues" evidence="1">
    <location>
        <begin position="74"/>
        <end position="96"/>
    </location>
</feature>
<feature type="compositionally biased region" description="Basic and acidic residues" evidence="1">
    <location>
        <begin position="127"/>
        <end position="146"/>
    </location>
</feature>
<dbReference type="KEGG" id="apln:108733587"/>
<keyword evidence="2" id="KW-1185">Reference proteome</keyword>
<organism evidence="2 3">
    <name type="scientific">Agrilus planipennis</name>
    <name type="common">Emerald ash borer</name>
    <name type="synonym">Agrilus marcopoli</name>
    <dbReference type="NCBI Taxonomy" id="224129"/>
    <lineage>
        <taxon>Eukaryota</taxon>
        <taxon>Metazoa</taxon>
        <taxon>Ecdysozoa</taxon>
        <taxon>Arthropoda</taxon>
        <taxon>Hexapoda</taxon>
        <taxon>Insecta</taxon>
        <taxon>Pterygota</taxon>
        <taxon>Neoptera</taxon>
        <taxon>Endopterygota</taxon>
        <taxon>Coleoptera</taxon>
        <taxon>Polyphaga</taxon>
        <taxon>Elateriformia</taxon>
        <taxon>Buprestoidea</taxon>
        <taxon>Buprestidae</taxon>
        <taxon>Agrilinae</taxon>
        <taxon>Agrilus</taxon>
    </lineage>
</organism>
<sequence>MPHKQKIQPDPISKIANDGAADTTENSKADNNHKDSKKKQENQMQESQSDGSIIKNHKRSKFTQKIVSKVKSWNSKDGKGLQEHKKGVSENTKRETLQNVIDNELAHELEGVTLQSSESDEGVPQPEHLKARDSLENILSPKKEEVTGEVANSKSSPSTSQEKSVTTTLSHTDSHMANIKASSTDAIAKVLAWDPWDKLNRKNKREYKRRKAEKVKTAPMENTNGTNNRIRSPTIKTKNRVKGYEEPANNDDATDDMDETYEYKPYKTKKKKSVEFINQVLVVYYANDEILAETTEPLKKETEQQIRNKEMRKGHIPATIMDRRRCNENFMSWF</sequence>
<dbReference type="GeneID" id="108733587"/>
<feature type="compositionally biased region" description="Low complexity" evidence="1">
    <location>
        <begin position="153"/>
        <end position="164"/>
    </location>
</feature>
<evidence type="ECO:0000313" key="2">
    <source>
        <dbReference type="Proteomes" id="UP000192223"/>
    </source>
</evidence>
<dbReference type="OrthoDB" id="7208835at2759"/>
<feature type="region of interest" description="Disordered" evidence="1">
    <location>
        <begin position="109"/>
        <end position="173"/>
    </location>
</feature>
<feature type="compositionally biased region" description="Basic and acidic residues" evidence="1">
    <location>
        <begin position="25"/>
        <end position="41"/>
    </location>
</feature>
<feature type="region of interest" description="Disordered" evidence="1">
    <location>
        <begin position="207"/>
        <end position="231"/>
    </location>
</feature>
<proteinExistence type="predicted"/>
<protein>
    <submittedName>
        <fullName evidence="3">Uncharacterized protein LOC108733587</fullName>
    </submittedName>
</protein>
<dbReference type="RefSeq" id="XP_018320302.1">
    <property type="nucleotide sequence ID" value="XM_018464800.2"/>
</dbReference>
<dbReference type="InParanoid" id="A0A1W4WIL8"/>
<feature type="compositionally biased region" description="Polar residues" evidence="1">
    <location>
        <begin position="63"/>
        <end position="73"/>
    </location>
</feature>
<feature type="compositionally biased region" description="Polar residues" evidence="1">
    <location>
        <begin position="220"/>
        <end position="231"/>
    </location>
</feature>
<name>A0A1W4WIL8_AGRPL</name>